<dbReference type="OrthoDB" id="60033at2759"/>
<dbReference type="Gene3D" id="3.40.50.2300">
    <property type="match status" value="1"/>
</dbReference>
<evidence type="ECO:0000313" key="5">
    <source>
        <dbReference type="Proteomes" id="UP000541444"/>
    </source>
</evidence>
<proteinExistence type="predicted"/>
<dbReference type="InterPro" id="IPR058352">
    <property type="entry name" value="DUF8039"/>
</dbReference>
<dbReference type="EMBL" id="JACGCM010000339">
    <property type="protein sequence ID" value="KAF6173505.1"/>
    <property type="molecule type" value="Genomic_DNA"/>
</dbReference>
<dbReference type="Pfam" id="PF26133">
    <property type="entry name" value="DUF8039"/>
    <property type="match status" value="1"/>
</dbReference>
<evidence type="ECO:0000313" key="4">
    <source>
        <dbReference type="EMBL" id="KAF6173505.1"/>
    </source>
</evidence>
<dbReference type="InterPro" id="IPR011006">
    <property type="entry name" value="CheY-like_superfamily"/>
</dbReference>
<name>A0A7J7P246_9MAGN</name>
<feature type="compositionally biased region" description="Polar residues" evidence="2">
    <location>
        <begin position="173"/>
        <end position="182"/>
    </location>
</feature>
<feature type="region of interest" description="Disordered" evidence="2">
    <location>
        <begin position="112"/>
        <end position="147"/>
    </location>
</feature>
<dbReference type="Proteomes" id="UP000541444">
    <property type="component" value="Unassembled WGS sequence"/>
</dbReference>
<sequence length="272" mass="30577">MKDDGGQIVAAGSSDDMFPEGLRVLVIDDDPNCLLIAQVGLKKFGYNVTTTRDPYATLEFFDNKNTIMKGVKHGECDYLVKPVVLKELKNIWLHVIRKNRFNSNDLNVAKSEANQIEKSKKGQKRYSTEREDESEDNSEEHYTSKKNKGLLVSAATQQVSRGRQKVISPGHSLPSQQTASSSQREHEKHQHIDKECRLVGCPWRIVAHGVIVGADPSDMYHLVALGDDSYKVVIHEIVDGNALLFWPNSNIKRLLDVGIESFVAWPKSMITF</sequence>
<dbReference type="AlphaFoldDB" id="A0A7J7P246"/>
<gene>
    <name evidence="4" type="ORF">GIB67_022915</name>
</gene>
<dbReference type="GO" id="GO:0009736">
    <property type="term" value="P:cytokinin-activated signaling pathway"/>
    <property type="evidence" value="ECO:0007669"/>
    <property type="project" value="InterPro"/>
</dbReference>
<keyword evidence="1" id="KW-0902">Two-component regulatory system</keyword>
<reference evidence="4 5" key="1">
    <citation type="journal article" date="2020" name="IScience">
        <title>Genome Sequencing of the Endangered Kingdonia uniflora (Circaeasteraceae, Ranunculales) Reveals Potential Mechanisms of Evolutionary Specialization.</title>
        <authorList>
            <person name="Sun Y."/>
            <person name="Deng T."/>
            <person name="Zhang A."/>
            <person name="Moore M.J."/>
            <person name="Landis J.B."/>
            <person name="Lin N."/>
            <person name="Zhang H."/>
            <person name="Zhang X."/>
            <person name="Huang J."/>
            <person name="Zhang X."/>
            <person name="Sun H."/>
            <person name="Wang H."/>
        </authorList>
    </citation>
    <scope>NUCLEOTIDE SEQUENCE [LARGE SCALE GENOMIC DNA]</scope>
    <source>
        <strain evidence="4">TB1705</strain>
        <tissue evidence="4">Leaf</tissue>
    </source>
</reference>
<feature type="domain" description="DUF8039" evidence="3">
    <location>
        <begin position="196"/>
        <end position="272"/>
    </location>
</feature>
<accession>A0A7J7P246</accession>
<comment type="caution">
    <text evidence="4">The sequence shown here is derived from an EMBL/GenBank/DDBJ whole genome shotgun (WGS) entry which is preliminary data.</text>
</comment>
<evidence type="ECO:0000259" key="3">
    <source>
        <dbReference type="Pfam" id="PF26133"/>
    </source>
</evidence>
<feature type="region of interest" description="Disordered" evidence="2">
    <location>
        <begin position="163"/>
        <end position="191"/>
    </location>
</feature>
<protein>
    <recommendedName>
        <fullName evidence="3">DUF8039 domain-containing protein</fullName>
    </recommendedName>
</protein>
<organism evidence="4 5">
    <name type="scientific">Kingdonia uniflora</name>
    <dbReference type="NCBI Taxonomy" id="39325"/>
    <lineage>
        <taxon>Eukaryota</taxon>
        <taxon>Viridiplantae</taxon>
        <taxon>Streptophyta</taxon>
        <taxon>Embryophyta</taxon>
        <taxon>Tracheophyta</taxon>
        <taxon>Spermatophyta</taxon>
        <taxon>Magnoliopsida</taxon>
        <taxon>Ranunculales</taxon>
        <taxon>Circaeasteraceae</taxon>
        <taxon>Kingdonia</taxon>
    </lineage>
</organism>
<dbReference type="InterPro" id="IPR045279">
    <property type="entry name" value="ARR-like"/>
</dbReference>
<dbReference type="PANTHER" id="PTHR43874:SF67">
    <property type="entry name" value="TWO-COMPONENT RESPONSE REGULATOR ARR2"/>
    <property type="match status" value="1"/>
</dbReference>
<evidence type="ECO:0000256" key="2">
    <source>
        <dbReference type="SAM" id="MobiDB-lite"/>
    </source>
</evidence>
<dbReference type="PANTHER" id="PTHR43874">
    <property type="entry name" value="TWO-COMPONENT RESPONSE REGULATOR"/>
    <property type="match status" value="1"/>
</dbReference>
<keyword evidence="5" id="KW-1185">Reference proteome</keyword>
<evidence type="ECO:0000256" key="1">
    <source>
        <dbReference type="ARBA" id="ARBA00023012"/>
    </source>
</evidence>
<dbReference type="GO" id="GO:0000160">
    <property type="term" value="P:phosphorelay signal transduction system"/>
    <property type="evidence" value="ECO:0007669"/>
    <property type="project" value="UniProtKB-KW"/>
</dbReference>
<dbReference type="SUPFAM" id="SSF52172">
    <property type="entry name" value="CheY-like"/>
    <property type="match status" value="1"/>
</dbReference>